<evidence type="ECO:0000313" key="2">
    <source>
        <dbReference type="EMBL" id="SVC99119.1"/>
    </source>
</evidence>
<feature type="non-terminal residue" evidence="2">
    <location>
        <position position="1"/>
    </location>
</feature>
<dbReference type="InterPro" id="IPR010918">
    <property type="entry name" value="PurM-like_C_dom"/>
</dbReference>
<dbReference type="InterPro" id="IPR010074">
    <property type="entry name" value="PRibForGlyAmidine_synth_PurL"/>
</dbReference>
<sequence length="204" mass="21232">GMVGLIDKPEHITSQWFKDNGDAIILLGQAVNGNDPLLGLGGSALVQIEHGRKEGTPPPCDLARESALHDTLLGLIATGAVKSAHDCAEGGLAVALAECCISQLIARSTPRLTGAALDLAGLDGVRVDALLFGESHGRVVITTSEAEAGAAVERAGLFGVPAVRVGTVTGSDTLDIAVGETHFSWELNELHDLWWNTIARAMQQ</sequence>
<dbReference type="AlphaFoldDB" id="A0A382RN62"/>
<proteinExistence type="predicted"/>
<dbReference type="SUPFAM" id="SSF56042">
    <property type="entry name" value="PurM C-terminal domain-like"/>
    <property type="match status" value="1"/>
</dbReference>
<dbReference type="Pfam" id="PF02769">
    <property type="entry name" value="AIRS_C"/>
    <property type="match status" value="1"/>
</dbReference>
<dbReference type="EMBL" id="UINC01122973">
    <property type="protein sequence ID" value="SVC99119.1"/>
    <property type="molecule type" value="Genomic_DNA"/>
</dbReference>
<evidence type="ECO:0000259" key="1">
    <source>
        <dbReference type="Pfam" id="PF02769"/>
    </source>
</evidence>
<protein>
    <recommendedName>
        <fullName evidence="1">PurM-like C-terminal domain-containing protein</fullName>
    </recommendedName>
</protein>
<gene>
    <name evidence="2" type="ORF">METZ01_LOCUS351973</name>
</gene>
<organism evidence="2">
    <name type="scientific">marine metagenome</name>
    <dbReference type="NCBI Taxonomy" id="408172"/>
    <lineage>
        <taxon>unclassified sequences</taxon>
        <taxon>metagenomes</taxon>
        <taxon>ecological metagenomes</taxon>
    </lineage>
</organism>
<accession>A0A382RN62</accession>
<reference evidence="2" key="1">
    <citation type="submission" date="2018-05" db="EMBL/GenBank/DDBJ databases">
        <authorList>
            <person name="Lanie J.A."/>
            <person name="Ng W.-L."/>
            <person name="Kazmierczak K.M."/>
            <person name="Andrzejewski T.M."/>
            <person name="Davidsen T.M."/>
            <person name="Wayne K.J."/>
            <person name="Tettelin H."/>
            <person name="Glass J.I."/>
            <person name="Rusch D."/>
            <person name="Podicherti R."/>
            <person name="Tsui H.-C.T."/>
            <person name="Winkler M.E."/>
        </authorList>
    </citation>
    <scope>NUCLEOTIDE SEQUENCE</scope>
</reference>
<dbReference type="GO" id="GO:0006189">
    <property type="term" value="P:'de novo' IMP biosynthetic process"/>
    <property type="evidence" value="ECO:0007669"/>
    <property type="project" value="InterPro"/>
</dbReference>
<dbReference type="Gene3D" id="3.90.650.10">
    <property type="entry name" value="PurM-like C-terminal domain"/>
    <property type="match status" value="1"/>
</dbReference>
<name>A0A382RN62_9ZZZZ</name>
<dbReference type="GO" id="GO:0004642">
    <property type="term" value="F:phosphoribosylformylglycinamidine synthase activity"/>
    <property type="evidence" value="ECO:0007669"/>
    <property type="project" value="InterPro"/>
</dbReference>
<feature type="domain" description="PurM-like C-terminal" evidence="1">
    <location>
        <begin position="21"/>
        <end position="176"/>
    </location>
</feature>
<dbReference type="PANTHER" id="PTHR43555">
    <property type="entry name" value="PHOSPHORIBOSYLFORMYLGLYCINAMIDINE SYNTHASE SUBUNIT PURL"/>
    <property type="match status" value="1"/>
</dbReference>
<dbReference type="InterPro" id="IPR036676">
    <property type="entry name" value="PurM-like_C_sf"/>
</dbReference>
<dbReference type="PANTHER" id="PTHR43555:SF1">
    <property type="entry name" value="PHOSPHORIBOSYLFORMYLGLYCINAMIDINE SYNTHASE SUBUNIT PURL"/>
    <property type="match status" value="1"/>
</dbReference>